<dbReference type="Pfam" id="PF13577">
    <property type="entry name" value="SnoaL_4"/>
    <property type="match status" value="1"/>
</dbReference>
<dbReference type="SUPFAM" id="SSF54427">
    <property type="entry name" value="NTF2-like"/>
    <property type="match status" value="1"/>
</dbReference>
<dbReference type="EMBL" id="CAFBPD010000205">
    <property type="protein sequence ID" value="CAB5016624.1"/>
    <property type="molecule type" value="Genomic_DNA"/>
</dbReference>
<reference evidence="2" key="1">
    <citation type="submission" date="2020-05" db="EMBL/GenBank/DDBJ databases">
        <authorList>
            <person name="Chiriac C."/>
            <person name="Salcher M."/>
            <person name="Ghai R."/>
            <person name="Kavagutti S V."/>
        </authorList>
    </citation>
    <scope>NUCLEOTIDE SEQUENCE</scope>
</reference>
<evidence type="ECO:0000313" key="2">
    <source>
        <dbReference type="EMBL" id="CAB5016624.1"/>
    </source>
</evidence>
<dbReference type="Gene3D" id="3.10.450.50">
    <property type="match status" value="1"/>
</dbReference>
<dbReference type="InterPro" id="IPR032710">
    <property type="entry name" value="NTF2-like_dom_sf"/>
</dbReference>
<name>A0A6J7QRG7_9ZZZZ</name>
<organism evidence="2">
    <name type="scientific">freshwater metagenome</name>
    <dbReference type="NCBI Taxonomy" id="449393"/>
    <lineage>
        <taxon>unclassified sequences</taxon>
        <taxon>metagenomes</taxon>
        <taxon>ecological metagenomes</taxon>
    </lineage>
</organism>
<sequence>MTSIDPARLQWLLDREELRALSATYMRGLDRADGALVRSVFSDDATTHYGSFTGGPDDMAGMAMKALSAYSDTQHFLGQINLQIDGDEATGEVYFQAYHKHATEGFDRFICGRYIDRYRRVNGSWLMSHRTEAVDWTRTEPIADDYLRLRPHTVRGTRDTTDLSYRPHEA</sequence>
<accession>A0A6J7QRG7</accession>
<evidence type="ECO:0000259" key="1">
    <source>
        <dbReference type="Pfam" id="PF13577"/>
    </source>
</evidence>
<proteinExistence type="predicted"/>
<dbReference type="AlphaFoldDB" id="A0A6J7QRG7"/>
<dbReference type="CDD" id="cd00531">
    <property type="entry name" value="NTF2_like"/>
    <property type="match status" value="1"/>
</dbReference>
<gene>
    <name evidence="2" type="ORF">UFOPK4061_01156</name>
</gene>
<protein>
    <submittedName>
        <fullName evidence="2">Unannotated protein</fullName>
    </submittedName>
</protein>
<feature type="domain" description="SnoaL-like" evidence="1">
    <location>
        <begin position="12"/>
        <end position="131"/>
    </location>
</feature>
<dbReference type="InterPro" id="IPR037401">
    <property type="entry name" value="SnoaL-like"/>
</dbReference>